<evidence type="ECO:0000256" key="2">
    <source>
        <dbReference type="ARBA" id="ARBA00012438"/>
    </source>
</evidence>
<dbReference type="Gene3D" id="3.30.565.10">
    <property type="entry name" value="Histidine kinase-like ATPase, C-terminal domain"/>
    <property type="match status" value="1"/>
</dbReference>
<evidence type="ECO:0000313" key="9">
    <source>
        <dbReference type="EMBL" id="SFP63146.1"/>
    </source>
</evidence>
<feature type="transmembrane region" description="Helical" evidence="7">
    <location>
        <begin position="12"/>
        <end position="33"/>
    </location>
</feature>
<dbReference type="GO" id="GO:0004721">
    <property type="term" value="F:phosphoprotein phosphatase activity"/>
    <property type="evidence" value="ECO:0007669"/>
    <property type="project" value="TreeGrafter"/>
</dbReference>
<dbReference type="InterPro" id="IPR050351">
    <property type="entry name" value="BphY/WalK/GraS-like"/>
</dbReference>
<dbReference type="CDD" id="cd00075">
    <property type="entry name" value="HATPase"/>
    <property type="match status" value="1"/>
</dbReference>
<keyword evidence="5 9" id="KW-0418">Kinase</keyword>
<dbReference type="AlphaFoldDB" id="A0A1I5RYS4"/>
<dbReference type="InterPro" id="IPR036890">
    <property type="entry name" value="HATPase_C_sf"/>
</dbReference>
<organism evidence="9 10">
    <name type="scientific">Parafilimonas terrae</name>
    <dbReference type="NCBI Taxonomy" id="1465490"/>
    <lineage>
        <taxon>Bacteria</taxon>
        <taxon>Pseudomonadati</taxon>
        <taxon>Bacteroidota</taxon>
        <taxon>Chitinophagia</taxon>
        <taxon>Chitinophagales</taxon>
        <taxon>Chitinophagaceae</taxon>
        <taxon>Parafilimonas</taxon>
    </lineage>
</organism>
<dbReference type="EC" id="2.7.13.3" evidence="2"/>
<dbReference type="InterPro" id="IPR036097">
    <property type="entry name" value="HisK_dim/P_sf"/>
</dbReference>
<dbReference type="RefSeq" id="WP_090654097.1">
    <property type="nucleotide sequence ID" value="NZ_FOXQ01000001.1"/>
</dbReference>
<keyword evidence="10" id="KW-1185">Reference proteome</keyword>
<proteinExistence type="predicted"/>
<evidence type="ECO:0000259" key="8">
    <source>
        <dbReference type="PROSITE" id="PS50109"/>
    </source>
</evidence>
<dbReference type="OrthoDB" id="9804645at2"/>
<dbReference type="PROSITE" id="PS50109">
    <property type="entry name" value="HIS_KIN"/>
    <property type="match status" value="1"/>
</dbReference>
<dbReference type="InterPro" id="IPR003661">
    <property type="entry name" value="HisK_dim/P_dom"/>
</dbReference>
<gene>
    <name evidence="9" type="ORF">SAMN05444277_101471</name>
</gene>
<evidence type="ECO:0000256" key="5">
    <source>
        <dbReference type="ARBA" id="ARBA00022777"/>
    </source>
</evidence>
<keyword evidence="3" id="KW-0597">Phosphoprotein</keyword>
<feature type="transmembrane region" description="Helical" evidence="7">
    <location>
        <begin position="75"/>
        <end position="94"/>
    </location>
</feature>
<evidence type="ECO:0000256" key="4">
    <source>
        <dbReference type="ARBA" id="ARBA00022679"/>
    </source>
</evidence>
<evidence type="ECO:0000256" key="3">
    <source>
        <dbReference type="ARBA" id="ARBA00022553"/>
    </source>
</evidence>
<dbReference type="CDD" id="cd00082">
    <property type="entry name" value="HisKA"/>
    <property type="match status" value="1"/>
</dbReference>
<feature type="domain" description="Histidine kinase" evidence="8">
    <location>
        <begin position="113"/>
        <end position="325"/>
    </location>
</feature>
<protein>
    <recommendedName>
        <fullName evidence="2">histidine kinase</fullName>
        <ecNumber evidence="2">2.7.13.3</ecNumber>
    </recommendedName>
</protein>
<name>A0A1I5RYS4_9BACT</name>
<dbReference type="GO" id="GO:0000155">
    <property type="term" value="F:phosphorelay sensor kinase activity"/>
    <property type="evidence" value="ECO:0007669"/>
    <property type="project" value="InterPro"/>
</dbReference>
<dbReference type="STRING" id="1465490.SAMN05444277_101471"/>
<accession>A0A1I5RYS4</accession>
<keyword evidence="7" id="KW-0812">Transmembrane</keyword>
<dbReference type="SMART" id="SM00387">
    <property type="entry name" value="HATPase_c"/>
    <property type="match status" value="1"/>
</dbReference>
<comment type="catalytic activity">
    <reaction evidence="1">
        <text>ATP + protein L-histidine = ADP + protein N-phospho-L-histidine.</text>
        <dbReference type="EC" id="2.7.13.3"/>
    </reaction>
</comment>
<keyword evidence="6" id="KW-0902">Two-component regulatory system</keyword>
<dbReference type="PANTHER" id="PTHR45453">
    <property type="entry name" value="PHOSPHATE REGULON SENSOR PROTEIN PHOR"/>
    <property type="match status" value="1"/>
</dbReference>
<dbReference type="PANTHER" id="PTHR45453:SF1">
    <property type="entry name" value="PHOSPHATE REGULON SENSOR PROTEIN PHOR"/>
    <property type="match status" value="1"/>
</dbReference>
<dbReference type="Gene3D" id="1.10.287.130">
    <property type="match status" value="1"/>
</dbReference>
<sequence length="325" mass="37697">MISAYKQRKLTFITFVYWFLLLFITAAWIWWFISLQQQNDQMRFYKLLQLNKDDAAYEQKLFLVNDEHSRKTAQYISEGITFVILTLIGALFVYRSVRKQFMLNRQQQNFMMAVTHELKTPIAVINLSLETLLKRKLDEEKQQHFIKTSLQETERLNELVSNILITSQLESGNYLSTKESLDFSELVDKCVIYFTARFPSRSITKNIEENILINGESLLLQLLINNLISNALKYSPKEKPVHIKLISNNNTVLLSVIDEGVGINEEEKKKVFTKFYRSGDETVRNTKGTGLGLYLCKRIAESHNGKISIVNNQPAGSIFNVEFKV</sequence>
<evidence type="ECO:0000256" key="6">
    <source>
        <dbReference type="ARBA" id="ARBA00023012"/>
    </source>
</evidence>
<keyword evidence="7" id="KW-0472">Membrane</keyword>
<dbReference type="GO" id="GO:0005886">
    <property type="term" value="C:plasma membrane"/>
    <property type="evidence" value="ECO:0007669"/>
    <property type="project" value="TreeGrafter"/>
</dbReference>
<dbReference type="SMART" id="SM00388">
    <property type="entry name" value="HisKA"/>
    <property type="match status" value="1"/>
</dbReference>
<evidence type="ECO:0000256" key="7">
    <source>
        <dbReference type="SAM" id="Phobius"/>
    </source>
</evidence>
<dbReference type="SUPFAM" id="SSF55874">
    <property type="entry name" value="ATPase domain of HSP90 chaperone/DNA topoisomerase II/histidine kinase"/>
    <property type="match status" value="1"/>
</dbReference>
<dbReference type="InterPro" id="IPR004358">
    <property type="entry name" value="Sig_transdc_His_kin-like_C"/>
</dbReference>
<dbReference type="InterPro" id="IPR003594">
    <property type="entry name" value="HATPase_dom"/>
</dbReference>
<dbReference type="Pfam" id="PF00512">
    <property type="entry name" value="HisKA"/>
    <property type="match status" value="1"/>
</dbReference>
<dbReference type="Proteomes" id="UP000199031">
    <property type="component" value="Unassembled WGS sequence"/>
</dbReference>
<keyword evidence="7" id="KW-1133">Transmembrane helix</keyword>
<dbReference type="SUPFAM" id="SSF47384">
    <property type="entry name" value="Homodimeric domain of signal transducing histidine kinase"/>
    <property type="match status" value="1"/>
</dbReference>
<dbReference type="InterPro" id="IPR005467">
    <property type="entry name" value="His_kinase_dom"/>
</dbReference>
<dbReference type="GO" id="GO:0016036">
    <property type="term" value="P:cellular response to phosphate starvation"/>
    <property type="evidence" value="ECO:0007669"/>
    <property type="project" value="TreeGrafter"/>
</dbReference>
<dbReference type="EMBL" id="FOXQ01000001">
    <property type="protein sequence ID" value="SFP63146.1"/>
    <property type="molecule type" value="Genomic_DNA"/>
</dbReference>
<evidence type="ECO:0000256" key="1">
    <source>
        <dbReference type="ARBA" id="ARBA00000085"/>
    </source>
</evidence>
<reference evidence="9" key="1">
    <citation type="submission" date="2016-10" db="EMBL/GenBank/DDBJ databases">
        <authorList>
            <person name="de Groot N.N."/>
        </authorList>
    </citation>
    <scope>NUCLEOTIDE SEQUENCE [LARGE SCALE GENOMIC DNA]</scope>
    <source>
        <strain evidence="9">DSM 28286</strain>
    </source>
</reference>
<dbReference type="Pfam" id="PF02518">
    <property type="entry name" value="HATPase_c"/>
    <property type="match status" value="1"/>
</dbReference>
<evidence type="ECO:0000313" key="10">
    <source>
        <dbReference type="Proteomes" id="UP000199031"/>
    </source>
</evidence>
<dbReference type="PRINTS" id="PR00344">
    <property type="entry name" value="BCTRLSENSOR"/>
</dbReference>
<keyword evidence="4" id="KW-0808">Transferase</keyword>